<evidence type="ECO:0000313" key="4">
    <source>
        <dbReference type="Proteomes" id="UP000288805"/>
    </source>
</evidence>
<feature type="region of interest" description="Disordered" evidence="2">
    <location>
        <begin position="426"/>
        <end position="445"/>
    </location>
</feature>
<evidence type="ECO:0000313" key="3">
    <source>
        <dbReference type="EMBL" id="RVX04433.1"/>
    </source>
</evidence>
<proteinExistence type="predicted"/>
<dbReference type="Proteomes" id="UP000288805">
    <property type="component" value="Unassembled WGS sequence"/>
</dbReference>
<reference evidence="3 4" key="1">
    <citation type="journal article" date="2018" name="PLoS Genet.">
        <title>Population sequencing reveals clonal diversity and ancestral inbreeding in the grapevine cultivar Chardonnay.</title>
        <authorList>
            <person name="Roach M.J."/>
            <person name="Johnson D.L."/>
            <person name="Bohlmann J."/>
            <person name="van Vuuren H.J."/>
            <person name="Jones S.J."/>
            <person name="Pretorius I.S."/>
            <person name="Schmidt S.A."/>
            <person name="Borneman A.R."/>
        </authorList>
    </citation>
    <scope>NUCLEOTIDE SEQUENCE [LARGE SCALE GENOMIC DNA]</scope>
    <source>
        <strain evidence="4">cv. Chardonnay</strain>
        <tissue evidence="3">Leaf</tissue>
    </source>
</reference>
<keyword evidence="1" id="KW-0175">Coiled coil</keyword>
<dbReference type="EMBL" id="QGNW01000061">
    <property type="protein sequence ID" value="RVX04433.1"/>
    <property type="molecule type" value="Genomic_DNA"/>
</dbReference>
<evidence type="ECO:0000256" key="2">
    <source>
        <dbReference type="SAM" id="MobiDB-lite"/>
    </source>
</evidence>
<feature type="compositionally biased region" description="Basic and acidic residues" evidence="2">
    <location>
        <begin position="130"/>
        <end position="142"/>
    </location>
</feature>
<dbReference type="AlphaFoldDB" id="A0A438J639"/>
<accession>A0A438J639</accession>
<feature type="region of interest" description="Disordered" evidence="2">
    <location>
        <begin position="130"/>
        <end position="160"/>
    </location>
</feature>
<protein>
    <submittedName>
        <fullName evidence="3">Uncharacterized protein</fullName>
    </submittedName>
</protein>
<sequence length="501" mass="55520">METETPAVPVVVPDEGGSLVDDAACISVGSFSYAELEEKLKQIPSGSTVVMPSARMFEVVETLVSGLRGMTQQHDLFTDLLRTSDYMKAFASQRKNSENQLRLRLEEAEASLSTARGDSEALRADLAEARSREETMDARLHEEDEVALEGGGEATPDGEREELEADYQKQVDDMFFFGYRCCMKKHGIKRDVPSIPPGPAYHFEASGSYFAIVMSGCPLNDCVHIVCEGEGVFPVGRPGCGSIGPQNADNSSTHFPLAYSSLFFKAVISVLLWLLLARYFEDNAVWSMNSGVQLNRNSDVQFRTEIPNAMLSNCGPLSVIMVCEFQNADAVFPYELGPVKDRLYKCPPIRVNKQLVPGPCVLVWVLRAECLSGGNNMASLMGREAAMPARASARIVPCAHLWLCIPSGRVLLRVANRYKPGAWRRIEPKRGRSPTPDLDDREAPSTRKVHHSFSLDSWCWLGFRRIFQHEVSHYLAFHGQSGLEFDSKLAQFDSPLQHSSG</sequence>
<comment type="caution">
    <text evidence="3">The sequence shown here is derived from an EMBL/GenBank/DDBJ whole genome shotgun (WGS) entry which is preliminary data.</text>
</comment>
<feature type="coiled-coil region" evidence="1">
    <location>
        <begin position="98"/>
        <end position="125"/>
    </location>
</feature>
<organism evidence="3 4">
    <name type="scientific">Vitis vinifera</name>
    <name type="common">Grape</name>
    <dbReference type="NCBI Taxonomy" id="29760"/>
    <lineage>
        <taxon>Eukaryota</taxon>
        <taxon>Viridiplantae</taxon>
        <taxon>Streptophyta</taxon>
        <taxon>Embryophyta</taxon>
        <taxon>Tracheophyta</taxon>
        <taxon>Spermatophyta</taxon>
        <taxon>Magnoliopsida</taxon>
        <taxon>eudicotyledons</taxon>
        <taxon>Gunneridae</taxon>
        <taxon>Pentapetalae</taxon>
        <taxon>rosids</taxon>
        <taxon>Vitales</taxon>
        <taxon>Vitaceae</taxon>
        <taxon>Viteae</taxon>
        <taxon>Vitis</taxon>
    </lineage>
</organism>
<evidence type="ECO:0000256" key="1">
    <source>
        <dbReference type="SAM" id="Coils"/>
    </source>
</evidence>
<name>A0A438J639_VITVI</name>
<gene>
    <name evidence="3" type="ORF">CK203_018594</name>
</gene>